<keyword evidence="2" id="KW-1185">Reference proteome</keyword>
<sequence length="235" mass="26638">MHVRDLAQYLAELAENNNRAWFVMNKPRYDILRAEFLEMTTRLIAGITRFDPAVAACNPKKALFRINRDLRFARDPKPYKTHFSAAITASGLKKPSQGGGPAYYFHVDETGQLLIAGGEYMPPPDRLRQIRRQVIADADGFSAMLKNRKLRAAYGDLQTEGKLTRPPKGFDADTPHADYIRHKSFIVWNERSVAGMTGDEMERIVLENFRDAQALVQWLRTVPGDSQGEMAPSRN</sequence>
<dbReference type="InterPro" id="IPR012808">
    <property type="entry name" value="CHP02453"/>
</dbReference>
<dbReference type="PANTHER" id="PTHR36452">
    <property type="entry name" value="CHROMOSOME 12, WHOLE GENOME SHOTGUN SEQUENCE"/>
    <property type="match status" value="1"/>
</dbReference>
<protein>
    <submittedName>
        <fullName evidence="1">TIGR02453 family protein</fullName>
    </submittedName>
</protein>
<dbReference type="PIRSF" id="PIRSF028451">
    <property type="entry name" value="UCP028451"/>
    <property type="match status" value="1"/>
</dbReference>
<accession>A0ABY1QC49</accession>
<dbReference type="Proteomes" id="UP001158049">
    <property type="component" value="Unassembled WGS sequence"/>
</dbReference>
<evidence type="ECO:0000313" key="1">
    <source>
        <dbReference type="EMBL" id="SMP66217.1"/>
    </source>
</evidence>
<dbReference type="InterPro" id="IPR015996">
    <property type="entry name" value="UCP028451"/>
</dbReference>
<evidence type="ECO:0000313" key="2">
    <source>
        <dbReference type="Proteomes" id="UP001158049"/>
    </source>
</evidence>
<dbReference type="NCBIfam" id="TIGR02453">
    <property type="entry name" value="TIGR02453 family protein"/>
    <property type="match status" value="1"/>
</dbReference>
<gene>
    <name evidence="1" type="ORF">SAMN06295970_111139</name>
</gene>
<organism evidence="1 2">
    <name type="scientific">Noviherbaspirillum suwonense</name>
    <dbReference type="NCBI Taxonomy" id="1224511"/>
    <lineage>
        <taxon>Bacteria</taxon>
        <taxon>Pseudomonadati</taxon>
        <taxon>Pseudomonadota</taxon>
        <taxon>Betaproteobacteria</taxon>
        <taxon>Burkholderiales</taxon>
        <taxon>Oxalobacteraceae</taxon>
        <taxon>Noviherbaspirillum</taxon>
    </lineage>
</organism>
<name>A0ABY1QC49_9BURK</name>
<dbReference type="PANTHER" id="PTHR36452:SF1">
    <property type="entry name" value="DUF2461 DOMAIN-CONTAINING PROTEIN"/>
    <property type="match status" value="1"/>
</dbReference>
<dbReference type="Pfam" id="PF09365">
    <property type="entry name" value="DUF2461"/>
    <property type="match status" value="1"/>
</dbReference>
<proteinExistence type="predicted"/>
<dbReference type="EMBL" id="FXUL01000011">
    <property type="protein sequence ID" value="SMP66217.1"/>
    <property type="molecule type" value="Genomic_DNA"/>
</dbReference>
<reference evidence="1 2" key="1">
    <citation type="submission" date="2017-05" db="EMBL/GenBank/DDBJ databases">
        <authorList>
            <person name="Varghese N."/>
            <person name="Submissions S."/>
        </authorList>
    </citation>
    <scope>NUCLEOTIDE SEQUENCE [LARGE SCALE GENOMIC DNA]</scope>
    <source>
        <strain evidence="1 2">DSM 26001</strain>
    </source>
</reference>
<dbReference type="RefSeq" id="WP_283443164.1">
    <property type="nucleotide sequence ID" value="NZ_FXUL01000011.1"/>
</dbReference>
<comment type="caution">
    <text evidence="1">The sequence shown here is derived from an EMBL/GenBank/DDBJ whole genome shotgun (WGS) entry which is preliminary data.</text>
</comment>